<organism evidence="1 2">
    <name type="scientific">Eumeta variegata</name>
    <name type="common">Bagworm moth</name>
    <name type="synonym">Eumeta japonica</name>
    <dbReference type="NCBI Taxonomy" id="151549"/>
    <lineage>
        <taxon>Eukaryota</taxon>
        <taxon>Metazoa</taxon>
        <taxon>Ecdysozoa</taxon>
        <taxon>Arthropoda</taxon>
        <taxon>Hexapoda</taxon>
        <taxon>Insecta</taxon>
        <taxon>Pterygota</taxon>
        <taxon>Neoptera</taxon>
        <taxon>Endopterygota</taxon>
        <taxon>Lepidoptera</taxon>
        <taxon>Glossata</taxon>
        <taxon>Ditrysia</taxon>
        <taxon>Tineoidea</taxon>
        <taxon>Psychidae</taxon>
        <taxon>Oiketicinae</taxon>
        <taxon>Eumeta</taxon>
    </lineage>
</organism>
<dbReference type="Proteomes" id="UP000299102">
    <property type="component" value="Unassembled WGS sequence"/>
</dbReference>
<dbReference type="AlphaFoldDB" id="A0A4C1W4L0"/>
<accession>A0A4C1W4L0</accession>
<gene>
    <name evidence="1" type="ORF">EVAR_28045_1</name>
</gene>
<evidence type="ECO:0000313" key="1">
    <source>
        <dbReference type="EMBL" id="GBP46466.1"/>
    </source>
</evidence>
<protein>
    <submittedName>
        <fullName evidence="1">Uncharacterized protein</fullName>
    </submittedName>
</protein>
<reference evidence="1 2" key="1">
    <citation type="journal article" date="2019" name="Commun. Biol.">
        <title>The bagworm genome reveals a unique fibroin gene that provides high tensile strength.</title>
        <authorList>
            <person name="Kono N."/>
            <person name="Nakamura H."/>
            <person name="Ohtoshi R."/>
            <person name="Tomita M."/>
            <person name="Numata K."/>
            <person name="Arakawa K."/>
        </authorList>
    </citation>
    <scope>NUCLEOTIDE SEQUENCE [LARGE SCALE GENOMIC DNA]</scope>
</reference>
<keyword evidence="2" id="KW-1185">Reference proteome</keyword>
<sequence length="178" mass="20166">MEKNVGSKSLKDKVKEVFSKLRYTNIDVCLESGSKKGDGFIGLLIRALIYGEKNGTKEEIDTIVKCTPNEHKIHYLATCGFDIDKFCTFQELEKEIYQQAIFGLVVTIVTLPFRTSEQLWELHEVFAGNDPTDIDGAREREVGFGKQRKPVLRDKQRTALAIPSESRSRINQDFGGSF</sequence>
<proteinExistence type="predicted"/>
<dbReference type="EMBL" id="BGZK01000484">
    <property type="protein sequence ID" value="GBP46466.1"/>
    <property type="molecule type" value="Genomic_DNA"/>
</dbReference>
<name>A0A4C1W4L0_EUMVA</name>
<comment type="caution">
    <text evidence="1">The sequence shown here is derived from an EMBL/GenBank/DDBJ whole genome shotgun (WGS) entry which is preliminary data.</text>
</comment>
<evidence type="ECO:0000313" key="2">
    <source>
        <dbReference type="Proteomes" id="UP000299102"/>
    </source>
</evidence>